<dbReference type="EMBL" id="JAMPLM010000061">
    <property type="protein sequence ID" value="MEP1062318.1"/>
    <property type="molecule type" value="Genomic_DNA"/>
</dbReference>
<feature type="domain" description="HTH merR-type" evidence="5">
    <location>
        <begin position="4"/>
        <end position="73"/>
    </location>
</feature>
<dbReference type="SUPFAM" id="SSF46955">
    <property type="entry name" value="Putative DNA-binding domain"/>
    <property type="match status" value="1"/>
</dbReference>
<dbReference type="PANTHER" id="PTHR30204">
    <property type="entry name" value="REDOX-CYCLING DRUG-SENSING TRANSCRIPTIONAL ACTIVATOR SOXR"/>
    <property type="match status" value="1"/>
</dbReference>
<dbReference type="Proteomes" id="UP001476950">
    <property type="component" value="Unassembled WGS sequence"/>
</dbReference>
<evidence type="ECO:0000256" key="2">
    <source>
        <dbReference type="ARBA" id="ARBA00023015"/>
    </source>
</evidence>
<protein>
    <submittedName>
        <fullName evidence="6">MerR family transcriptional regulator</fullName>
    </submittedName>
</protein>
<dbReference type="PANTHER" id="PTHR30204:SF69">
    <property type="entry name" value="MERR-FAMILY TRANSCRIPTIONAL REGULATOR"/>
    <property type="match status" value="1"/>
</dbReference>
<dbReference type="InterPro" id="IPR047057">
    <property type="entry name" value="MerR_fam"/>
</dbReference>
<keyword evidence="4" id="KW-0804">Transcription</keyword>
<keyword evidence="2" id="KW-0805">Transcription regulation</keyword>
<keyword evidence="7" id="KW-1185">Reference proteome</keyword>
<dbReference type="InterPro" id="IPR000551">
    <property type="entry name" value="MerR-type_HTH_dom"/>
</dbReference>
<dbReference type="InterPro" id="IPR009061">
    <property type="entry name" value="DNA-bd_dom_put_sf"/>
</dbReference>
<gene>
    <name evidence="6" type="ORF">NDI38_28500</name>
</gene>
<keyword evidence="3" id="KW-0238">DNA-binding</keyword>
<evidence type="ECO:0000313" key="6">
    <source>
        <dbReference type="EMBL" id="MEP1062318.1"/>
    </source>
</evidence>
<evidence type="ECO:0000256" key="4">
    <source>
        <dbReference type="ARBA" id="ARBA00023163"/>
    </source>
</evidence>
<dbReference type="RefSeq" id="WP_199305035.1">
    <property type="nucleotide sequence ID" value="NZ_JAMPLM010000061.1"/>
</dbReference>
<evidence type="ECO:0000259" key="5">
    <source>
        <dbReference type="PROSITE" id="PS50937"/>
    </source>
</evidence>
<dbReference type="PROSITE" id="PS00552">
    <property type="entry name" value="HTH_MERR_1"/>
    <property type="match status" value="1"/>
</dbReference>
<sequence length="130" mass="14771">MNERMRIGEFAERAGVTPRTVRYYESLGLLGPSERAGAGFRYYTDAELAILQKINIYKELGLSLEEIAVVLPLYTEDPTGVQGKRKLVEILKAHLQEADDKVASLNQFRSELQANIDRIQQWIDAQTDNE</sequence>
<evidence type="ECO:0000256" key="1">
    <source>
        <dbReference type="ARBA" id="ARBA00022491"/>
    </source>
</evidence>
<dbReference type="PRINTS" id="PR00040">
    <property type="entry name" value="HTHMERR"/>
</dbReference>
<evidence type="ECO:0000313" key="7">
    <source>
        <dbReference type="Proteomes" id="UP001476950"/>
    </source>
</evidence>
<reference evidence="6 7" key="1">
    <citation type="submission" date="2022-04" db="EMBL/GenBank/DDBJ databases">
        <title>Positive selection, recombination, and allopatry shape intraspecific diversity of widespread and dominant cyanobacteria.</title>
        <authorList>
            <person name="Wei J."/>
            <person name="Shu W."/>
            <person name="Hu C."/>
        </authorList>
    </citation>
    <scope>NUCLEOTIDE SEQUENCE [LARGE SCALE GENOMIC DNA]</scope>
    <source>
        <strain evidence="6 7">AS-A4</strain>
    </source>
</reference>
<organism evidence="6 7">
    <name type="scientific">Stenomitos frigidus AS-A4</name>
    <dbReference type="NCBI Taxonomy" id="2933935"/>
    <lineage>
        <taxon>Bacteria</taxon>
        <taxon>Bacillati</taxon>
        <taxon>Cyanobacteriota</taxon>
        <taxon>Cyanophyceae</taxon>
        <taxon>Leptolyngbyales</taxon>
        <taxon>Leptolyngbyaceae</taxon>
        <taxon>Stenomitos</taxon>
    </lineage>
</organism>
<accession>A0ABV0KSU1</accession>
<name>A0ABV0KSU1_9CYAN</name>
<dbReference type="Gene3D" id="1.10.1660.10">
    <property type="match status" value="1"/>
</dbReference>
<dbReference type="PROSITE" id="PS50937">
    <property type="entry name" value="HTH_MERR_2"/>
    <property type="match status" value="1"/>
</dbReference>
<comment type="caution">
    <text evidence="6">The sequence shown here is derived from an EMBL/GenBank/DDBJ whole genome shotgun (WGS) entry which is preliminary data.</text>
</comment>
<keyword evidence="1" id="KW-0678">Repressor</keyword>
<evidence type="ECO:0000256" key="3">
    <source>
        <dbReference type="ARBA" id="ARBA00023125"/>
    </source>
</evidence>
<dbReference type="SMART" id="SM00422">
    <property type="entry name" value="HTH_MERR"/>
    <property type="match status" value="1"/>
</dbReference>
<dbReference type="Pfam" id="PF13411">
    <property type="entry name" value="MerR_1"/>
    <property type="match status" value="1"/>
</dbReference>
<proteinExistence type="predicted"/>
<dbReference type="CDD" id="cd01106">
    <property type="entry name" value="HTH_TipAL-Mta"/>
    <property type="match status" value="1"/>
</dbReference>